<evidence type="ECO:0000259" key="1">
    <source>
        <dbReference type="Pfam" id="PF19489"/>
    </source>
</evidence>
<keyword evidence="3" id="KW-1185">Reference proteome</keyword>
<dbReference type="Gene3D" id="1.10.530.10">
    <property type="match status" value="1"/>
</dbReference>
<dbReference type="KEGG" id="rmai:MACH21_02710"/>
<proteinExistence type="predicted"/>
<dbReference type="InterPro" id="IPR045795">
    <property type="entry name" value="SLT_4"/>
</dbReference>
<dbReference type="AlphaFoldDB" id="A0AA48H023"/>
<protein>
    <submittedName>
        <fullName evidence="2">Lytic transglycosylase</fullName>
    </submittedName>
</protein>
<dbReference type="Proteomes" id="UP001337723">
    <property type="component" value="Chromosome"/>
</dbReference>
<dbReference type="EMBL" id="AP027266">
    <property type="protein sequence ID" value="BDW84094.1"/>
    <property type="molecule type" value="Genomic_DNA"/>
</dbReference>
<dbReference type="CDD" id="cd00442">
    <property type="entry name" value="Lyz-like"/>
    <property type="match status" value="1"/>
</dbReference>
<organism evidence="2 3">
    <name type="scientific">Roseicyclus marinus</name>
    <dbReference type="NCBI Taxonomy" id="2161673"/>
    <lineage>
        <taxon>Bacteria</taxon>
        <taxon>Pseudomonadati</taxon>
        <taxon>Pseudomonadota</taxon>
        <taxon>Alphaproteobacteria</taxon>
        <taxon>Rhodobacterales</taxon>
        <taxon>Roseobacteraceae</taxon>
        <taxon>Roseicyclus</taxon>
    </lineage>
</organism>
<dbReference type="InterPro" id="IPR023346">
    <property type="entry name" value="Lysozyme-like_dom_sf"/>
</dbReference>
<evidence type="ECO:0000313" key="2">
    <source>
        <dbReference type="EMBL" id="BDW84094.1"/>
    </source>
</evidence>
<dbReference type="Pfam" id="PF19489">
    <property type="entry name" value="SLT_4"/>
    <property type="match status" value="1"/>
</dbReference>
<accession>A0AA48H023</accession>
<reference evidence="2 3" key="1">
    <citation type="submission" date="2023-01" db="EMBL/GenBank/DDBJ databases">
        <title>Complete genome sequence of Roseicyclus marinus strain Dej080120_10.</title>
        <authorList>
            <person name="Ueki S."/>
            <person name="Maruyama F."/>
        </authorList>
    </citation>
    <scope>NUCLEOTIDE SEQUENCE [LARGE SCALE GENOMIC DNA]</scope>
    <source>
        <strain evidence="2 3">Dej080120_10</strain>
    </source>
</reference>
<dbReference type="SUPFAM" id="SSF53955">
    <property type="entry name" value="Lysozyme-like"/>
    <property type="match status" value="1"/>
</dbReference>
<name>A0AA48H023_9RHOB</name>
<gene>
    <name evidence="2" type="ORF">MACH21_02710</name>
</gene>
<sequence>MGAICGLAAGCGQREFSAPRSLDDACALGRERPHYMRAMQRTERRWGVPVHVQMATFHQESRLVGDARPPFRYALDVIPMGRLSSAFGYSQALDGTWDEYRADTRNRRAQRTNINDAADFMGWYMNRTRERNGVALTDTRNQYLAYHEGHAGFARGSHNAKPWLLDVADRVAARAELYATQLQTCR</sequence>
<feature type="domain" description="Transglycosylase SLT" evidence="1">
    <location>
        <begin position="3"/>
        <end position="185"/>
    </location>
</feature>
<evidence type="ECO:0000313" key="3">
    <source>
        <dbReference type="Proteomes" id="UP001337723"/>
    </source>
</evidence>